<sequence length="171" mass="20183">MESIFDKILSKIYKLMDILMILSILSLVIIVFSNIIFRYFGKSFTWIDETSRLIFVWMALLAAVNGYKINIHPSFTSFLNKLDKNKRKILLYIINFLILAFLIYLFKGGIDYVNSTKHNKIAILNISVAWKYLAVPVASFVMILETLRKFIYIYKDEFFLDEYEMTEINNN</sequence>
<keyword evidence="4" id="KW-0997">Cell inner membrane</keyword>
<dbReference type="RefSeq" id="WP_072905160.1">
    <property type="nucleotide sequence ID" value="NZ_FRAI01000005.1"/>
</dbReference>
<dbReference type="InterPro" id="IPR007387">
    <property type="entry name" value="TRAP_DctQ"/>
</dbReference>
<keyword evidence="2" id="KW-0813">Transport</keyword>
<keyword evidence="12" id="KW-1185">Reference proteome</keyword>
<evidence type="ECO:0000256" key="6">
    <source>
        <dbReference type="ARBA" id="ARBA00022989"/>
    </source>
</evidence>
<proteinExistence type="inferred from homology"/>
<comment type="subcellular location">
    <subcellularLocation>
        <location evidence="1">Cell inner membrane</location>
        <topology evidence="1">Multi-pass membrane protein</topology>
    </subcellularLocation>
</comment>
<evidence type="ECO:0000256" key="3">
    <source>
        <dbReference type="ARBA" id="ARBA00022475"/>
    </source>
</evidence>
<dbReference type="GO" id="GO:0005886">
    <property type="term" value="C:plasma membrane"/>
    <property type="evidence" value="ECO:0007669"/>
    <property type="project" value="UniProtKB-SubCell"/>
</dbReference>
<feature type="transmembrane region" description="Helical" evidence="9">
    <location>
        <begin position="89"/>
        <end position="106"/>
    </location>
</feature>
<accession>A0A1M6K7X6</accession>
<keyword evidence="5 9" id="KW-0812">Transmembrane</keyword>
<evidence type="ECO:0000256" key="5">
    <source>
        <dbReference type="ARBA" id="ARBA00022692"/>
    </source>
</evidence>
<evidence type="ECO:0000313" key="11">
    <source>
        <dbReference type="EMBL" id="SHJ54967.1"/>
    </source>
</evidence>
<organism evidence="11 12">
    <name type="scientific">Anaerobranca californiensis DSM 14826</name>
    <dbReference type="NCBI Taxonomy" id="1120989"/>
    <lineage>
        <taxon>Bacteria</taxon>
        <taxon>Bacillati</taxon>
        <taxon>Bacillota</taxon>
        <taxon>Clostridia</taxon>
        <taxon>Eubacteriales</taxon>
        <taxon>Proteinivoracaceae</taxon>
        <taxon>Anaerobranca</taxon>
    </lineage>
</organism>
<evidence type="ECO:0000256" key="8">
    <source>
        <dbReference type="ARBA" id="ARBA00038436"/>
    </source>
</evidence>
<dbReference type="InterPro" id="IPR055348">
    <property type="entry name" value="DctQ"/>
</dbReference>
<keyword evidence="3" id="KW-1003">Cell membrane</keyword>
<dbReference type="AlphaFoldDB" id="A0A1M6K7X6"/>
<feature type="transmembrane region" description="Helical" evidence="9">
    <location>
        <begin position="12"/>
        <end position="40"/>
    </location>
</feature>
<evidence type="ECO:0000256" key="1">
    <source>
        <dbReference type="ARBA" id="ARBA00004429"/>
    </source>
</evidence>
<evidence type="ECO:0000256" key="4">
    <source>
        <dbReference type="ARBA" id="ARBA00022519"/>
    </source>
</evidence>
<evidence type="ECO:0000313" key="12">
    <source>
        <dbReference type="Proteomes" id="UP000243547"/>
    </source>
</evidence>
<feature type="transmembrane region" description="Helical" evidence="9">
    <location>
        <begin position="121"/>
        <end position="144"/>
    </location>
</feature>
<comment type="similarity">
    <text evidence="8">Belongs to the TRAP transporter small permease family.</text>
</comment>
<evidence type="ECO:0000256" key="2">
    <source>
        <dbReference type="ARBA" id="ARBA00022448"/>
    </source>
</evidence>
<dbReference type="GO" id="GO:0015740">
    <property type="term" value="P:C4-dicarboxylate transport"/>
    <property type="evidence" value="ECO:0007669"/>
    <property type="project" value="TreeGrafter"/>
</dbReference>
<feature type="domain" description="Tripartite ATP-independent periplasmic transporters DctQ component" evidence="10">
    <location>
        <begin position="27"/>
        <end position="152"/>
    </location>
</feature>
<dbReference type="PANTHER" id="PTHR35011">
    <property type="entry name" value="2,3-DIKETO-L-GULONATE TRAP TRANSPORTER SMALL PERMEASE PROTEIN YIAM"/>
    <property type="match status" value="1"/>
</dbReference>
<dbReference type="OrthoDB" id="9814265at2"/>
<evidence type="ECO:0000256" key="7">
    <source>
        <dbReference type="ARBA" id="ARBA00023136"/>
    </source>
</evidence>
<dbReference type="GO" id="GO:0022857">
    <property type="term" value="F:transmembrane transporter activity"/>
    <property type="evidence" value="ECO:0007669"/>
    <property type="project" value="TreeGrafter"/>
</dbReference>
<keyword evidence="6 9" id="KW-1133">Transmembrane helix</keyword>
<evidence type="ECO:0000256" key="9">
    <source>
        <dbReference type="SAM" id="Phobius"/>
    </source>
</evidence>
<dbReference type="PANTHER" id="PTHR35011:SF2">
    <property type="entry name" value="2,3-DIKETO-L-GULONATE TRAP TRANSPORTER SMALL PERMEASE PROTEIN YIAM"/>
    <property type="match status" value="1"/>
</dbReference>
<dbReference type="STRING" id="1120989.SAMN02745227_00019"/>
<reference evidence="12" key="1">
    <citation type="submission" date="2016-11" db="EMBL/GenBank/DDBJ databases">
        <authorList>
            <person name="Varghese N."/>
            <person name="Submissions S."/>
        </authorList>
    </citation>
    <scope>NUCLEOTIDE SEQUENCE [LARGE SCALE GENOMIC DNA]</scope>
    <source>
        <strain evidence="12">DSM 14826</strain>
    </source>
</reference>
<keyword evidence="7 9" id="KW-0472">Membrane</keyword>
<gene>
    <name evidence="11" type="ORF">SAMN02745227_00019</name>
</gene>
<dbReference type="Pfam" id="PF04290">
    <property type="entry name" value="DctQ"/>
    <property type="match status" value="1"/>
</dbReference>
<name>A0A1M6K7X6_9FIRM</name>
<dbReference type="EMBL" id="FRAI01000005">
    <property type="protein sequence ID" value="SHJ54967.1"/>
    <property type="molecule type" value="Genomic_DNA"/>
</dbReference>
<protein>
    <submittedName>
        <fullName evidence="11">TRAP-type C4-dicarboxylate transport system, small permease component</fullName>
    </submittedName>
</protein>
<evidence type="ECO:0000259" key="10">
    <source>
        <dbReference type="Pfam" id="PF04290"/>
    </source>
</evidence>
<dbReference type="Proteomes" id="UP000243547">
    <property type="component" value="Unassembled WGS sequence"/>
</dbReference>